<dbReference type="EMBL" id="CAWUPB010000913">
    <property type="protein sequence ID" value="CAK7333031.1"/>
    <property type="molecule type" value="Genomic_DNA"/>
</dbReference>
<dbReference type="GO" id="GO:0015267">
    <property type="term" value="F:channel activity"/>
    <property type="evidence" value="ECO:0007669"/>
    <property type="project" value="InterPro"/>
</dbReference>
<keyword evidence="7" id="KW-0732">Signal</keyword>
<evidence type="ECO:0000313" key="8">
    <source>
        <dbReference type="EMBL" id="CAK7333031.1"/>
    </source>
</evidence>
<dbReference type="GO" id="GO:0016020">
    <property type="term" value="C:membrane"/>
    <property type="evidence" value="ECO:0007669"/>
    <property type="project" value="UniProtKB-SubCell"/>
</dbReference>
<reference evidence="8 9" key="1">
    <citation type="submission" date="2024-01" db="EMBL/GenBank/DDBJ databases">
        <authorList>
            <person name="Waweru B."/>
        </authorList>
    </citation>
    <scope>NUCLEOTIDE SEQUENCE [LARGE SCALE GENOMIC DNA]</scope>
</reference>
<dbReference type="InterPro" id="IPR000425">
    <property type="entry name" value="MIP"/>
</dbReference>
<keyword evidence="3 6" id="KW-0812">Transmembrane</keyword>
<dbReference type="InterPro" id="IPR022357">
    <property type="entry name" value="MIP_CS"/>
</dbReference>
<keyword evidence="4 6" id="KW-1133">Transmembrane helix</keyword>
<feature type="transmembrane region" description="Helical" evidence="6">
    <location>
        <begin position="32"/>
        <end position="65"/>
    </location>
</feature>
<evidence type="ECO:0000256" key="4">
    <source>
        <dbReference type="ARBA" id="ARBA00022989"/>
    </source>
</evidence>
<name>A0AAV1RCJ0_9ROSI</name>
<sequence>MVGTFLLLYCVCGIIASTQILRGEVGLTEYASAAGLAIIVVIFSIGSVSGAHVNPAVTIAFATFGHFPWSRITSMLGTQTYQKLNKCKKAEV</sequence>
<dbReference type="Pfam" id="PF00230">
    <property type="entry name" value="MIP"/>
    <property type="match status" value="1"/>
</dbReference>
<evidence type="ECO:0000256" key="6">
    <source>
        <dbReference type="SAM" id="Phobius"/>
    </source>
</evidence>
<dbReference type="PANTHER" id="PTHR45724">
    <property type="entry name" value="AQUAPORIN NIP2-1"/>
    <property type="match status" value="1"/>
</dbReference>
<protein>
    <recommendedName>
        <fullName evidence="10">Aquaporin</fullName>
    </recommendedName>
</protein>
<feature type="chain" id="PRO_5043584189" description="Aquaporin" evidence="7">
    <location>
        <begin position="17"/>
        <end position="92"/>
    </location>
</feature>
<evidence type="ECO:0000256" key="5">
    <source>
        <dbReference type="ARBA" id="ARBA00023136"/>
    </source>
</evidence>
<accession>A0AAV1RCJ0</accession>
<dbReference type="Proteomes" id="UP001314170">
    <property type="component" value="Unassembled WGS sequence"/>
</dbReference>
<dbReference type="InterPro" id="IPR034294">
    <property type="entry name" value="Aquaporin_transptr"/>
</dbReference>
<dbReference type="SUPFAM" id="SSF81338">
    <property type="entry name" value="Aquaporin-like"/>
    <property type="match status" value="1"/>
</dbReference>
<proteinExistence type="predicted"/>
<dbReference type="Gene3D" id="1.20.1080.10">
    <property type="entry name" value="Glycerol uptake facilitator protein"/>
    <property type="match status" value="1"/>
</dbReference>
<keyword evidence="2" id="KW-0813">Transport</keyword>
<feature type="signal peptide" evidence="7">
    <location>
        <begin position="1"/>
        <end position="16"/>
    </location>
</feature>
<dbReference type="InterPro" id="IPR023271">
    <property type="entry name" value="Aquaporin-like"/>
</dbReference>
<evidence type="ECO:0000256" key="2">
    <source>
        <dbReference type="ARBA" id="ARBA00022448"/>
    </source>
</evidence>
<evidence type="ECO:0000256" key="7">
    <source>
        <dbReference type="SAM" id="SignalP"/>
    </source>
</evidence>
<dbReference type="PROSITE" id="PS00221">
    <property type="entry name" value="MIP"/>
    <property type="match status" value="1"/>
</dbReference>
<dbReference type="AlphaFoldDB" id="A0AAV1RCJ0"/>
<dbReference type="PANTHER" id="PTHR45724:SF26">
    <property type="entry name" value="AQUAPORIN NIP7-1-RELATED"/>
    <property type="match status" value="1"/>
</dbReference>
<comment type="subcellular location">
    <subcellularLocation>
        <location evidence="1">Membrane</location>
        <topology evidence="1">Multi-pass membrane protein</topology>
    </subcellularLocation>
</comment>
<keyword evidence="5 6" id="KW-0472">Membrane</keyword>
<keyword evidence="9" id="KW-1185">Reference proteome</keyword>
<evidence type="ECO:0000256" key="1">
    <source>
        <dbReference type="ARBA" id="ARBA00004141"/>
    </source>
</evidence>
<comment type="caution">
    <text evidence="8">The sequence shown here is derived from an EMBL/GenBank/DDBJ whole genome shotgun (WGS) entry which is preliminary data.</text>
</comment>
<evidence type="ECO:0008006" key="10">
    <source>
        <dbReference type="Google" id="ProtNLM"/>
    </source>
</evidence>
<evidence type="ECO:0000256" key="3">
    <source>
        <dbReference type="ARBA" id="ARBA00022692"/>
    </source>
</evidence>
<gene>
    <name evidence="8" type="ORF">DCAF_LOCUS9281</name>
</gene>
<evidence type="ECO:0000313" key="9">
    <source>
        <dbReference type="Proteomes" id="UP001314170"/>
    </source>
</evidence>
<organism evidence="8 9">
    <name type="scientific">Dovyalis caffra</name>
    <dbReference type="NCBI Taxonomy" id="77055"/>
    <lineage>
        <taxon>Eukaryota</taxon>
        <taxon>Viridiplantae</taxon>
        <taxon>Streptophyta</taxon>
        <taxon>Embryophyta</taxon>
        <taxon>Tracheophyta</taxon>
        <taxon>Spermatophyta</taxon>
        <taxon>Magnoliopsida</taxon>
        <taxon>eudicotyledons</taxon>
        <taxon>Gunneridae</taxon>
        <taxon>Pentapetalae</taxon>
        <taxon>rosids</taxon>
        <taxon>fabids</taxon>
        <taxon>Malpighiales</taxon>
        <taxon>Salicaceae</taxon>
        <taxon>Flacourtieae</taxon>
        <taxon>Dovyalis</taxon>
    </lineage>
</organism>